<feature type="domain" description="PTS EIIC type-1" evidence="14">
    <location>
        <begin position="2"/>
        <end position="390"/>
    </location>
</feature>
<dbReference type="CDD" id="cd00212">
    <property type="entry name" value="PTS_IIB_glc"/>
    <property type="match status" value="1"/>
</dbReference>
<evidence type="ECO:0000256" key="4">
    <source>
        <dbReference type="ARBA" id="ARBA00022597"/>
    </source>
</evidence>
<keyword evidence="4" id="KW-0762">Sugar transport</keyword>
<feature type="active site" description="Phosphocysteine intermediate; for EIIB activity" evidence="11">
    <location>
        <position position="426"/>
    </location>
</feature>
<keyword evidence="5" id="KW-0808">Transferase</keyword>
<feature type="transmembrane region" description="Helical" evidence="12">
    <location>
        <begin position="12"/>
        <end position="29"/>
    </location>
</feature>
<dbReference type="InterPro" id="IPR050429">
    <property type="entry name" value="PTS_Glucose_EIICBA"/>
</dbReference>
<feature type="transmembrane region" description="Helical" evidence="12">
    <location>
        <begin position="304"/>
        <end position="328"/>
    </location>
</feature>
<protein>
    <submittedName>
        <fullName evidence="15">PTS N-acetyl-D-glucosamine transporter</fullName>
    </submittedName>
</protein>
<feature type="domain" description="PTS EIIB type-1" evidence="13">
    <location>
        <begin position="404"/>
        <end position="486"/>
    </location>
</feature>
<dbReference type="PROSITE" id="PS51098">
    <property type="entry name" value="PTS_EIIB_TYPE_1"/>
    <property type="match status" value="1"/>
</dbReference>
<feature type="transmembrane region" description="Helical" evidence="12">
    <location>
        <begin position="281"/>
        <end position="298"/>
    </location>
</feature>
<keyword evidence="7 12" id="KW-0812">Transmembrane</keyword>
<sequence length="588" mass="60528">MKLRIDALQPLGRALMLPVAVLPVAGLLLRLGQPDLLNLPFIAAAGDAIFANLGLLFAAGIAIGLARENHGAAGLAGVVCFLVTMEGAKSLLAVPADATAAFTDPAARDLAAAAWKAKELARLSVPAGILSGLASGWLYNRYSNIKLPEYLAFFGGRRFVPIAAGCAGLVGAALFGLGFPWIAGAIARLSEWVVGAGSVGLFIYGALNRLLIITGLHHILNNIAWFILGDFHGATGDLKRFFAGDPAAGAFMSGFFPVMMFGLPAACLAMYRTALPERRKAVGGMLLSLALTSFLTGVTEPIEFSFIFLAPLLYALHAVLTGVAMVVMDLLDVRLGFGFSAGLIDYLLNFGLATRPLMLLPVGAAYFAIYYAAFTWCIRRFDLKTPGRDIASAPAQVAEGDPAADRASGYIAALGGAANLRTVDACTTRLRLVLADNRAADEAALKALGARGVLRLDGGGLQVVLGPVADQVAGEIRGRLAMPHAAAAPAAMAPPPAPAPAPTNASAPHPALAADLLPLLGGAGNIRAADAKAGRVRVTVAEEALVDLPGIARITGRPAARVAPGRLHLICPQGAEAGMLAGISPISA</sequence>
<keyword evidence="9 12" id="KW-1133">Transmembrane helix</keyword>
<dbReference type="PANTHER" id="PTHR30009:SF4">
    <property type="entry name" value="PTS SYSTEM N-ACETYLGLUCOSAMINE-SPECIFIC EIICBA COMPONENT"/>
    <property type="match status" value="1"/>
</dbReference>
<evidence type="ECO:0000256" key="6">
    <source>
        <dbReference type="ARBA" id="ARBA00022683"/>
    </source>
</evidence>
<proteinExistence type="predicted"/>
<dbReference type="SUPFAM" id="SSF55604">
    <property type="entry name" value="Glucose permease domain IIB"/>
    <property type="match status" value="2"/>
</dbReference>
<evidence type="ECO:0000256" key="8">
    <source>
        <dbReference type="ARBA" id="ARBA00022777"/>
    </source>
</evidence>
<dbReference type="GO" id="GO:0015572">
    <property type="term" value="F:N-acetylglucosamine transmembrane transporter activity"/>
    <property type="evidence" value="ECO:0007669"/>
    <property type="project" value="InterPro"/>
</dbReference>
<comment type="subcellular location">
    <subcellularLocation>
        <location evidence="1">Cell membrane</location>
        <topology evidence="1">Multi-pass membrane protein</topology>
    </subcellularLocation>
</comment>
<dbReference type="AlphaFoldDB" id="A0A2T4I6P3"/>
<keyword evidence="16" id="KW-1185">Reference proteome</keyword>
<evidence type="ECO:0000313" key="15">
    <source>
        <dbReference type="EMBL" id="PTD26267.1"/>
    </source>
</evidence>
<dbReference type="InterPro" id="IPR001996">
    <property type="entry name" value="PTS_IIB_1"/>
</dbReference>
<feature type="transmembrane region" description="Helical" evidence="12">
    <location>
        <begin position="248"/>
        <end position="269"/>
    </location>
</feature>
<comment type="caution">
    <text evidence="15">The sequence shown here is derived from an EMBL/GenBank/DDBJ whole genome shotgun (WGS) entry which is preliminary data.</text>
</comment>
<evidence type="ECO:0000256" key="1">
    <source>
        <dbReference type="ARBA" id="ARBA00004651"/>
    </source>
</evidence>
<dbReference type="GO" id="GO:0008982">
    <property type="term" value="F:protein-N(PI)-phosphohistidine-sugar phosphotransferase activity"/>
    <property type="evidence" value="ECO:0007669"/>
    <property type="project" value="InterPro"/>
</dbReference>
<evidence type="ECO:0000256" key="11">
    <source>
        <dbReference type="PROSITE-ProRule" id="PRU00421"/>
    </source>
</evidence>
<evidence type="ECO:0000256" key="12">
    <source>
        <dbReference type="SAM" id="Phobius"/>
    </source>
</evidence>
<dbReference type="GO" id="GO:0016301">
    <property type="term" value="F:kinase activity"/>
    <property type="evidence" value="ECO:0007669"/>
    <property type="project" value="UniProtKB-KW"/>
</dbReference>
<evidence type="ECO:0000256" key="3">
    <source>
        <dbReference type="ARBA" id="ARBA00022475"/>
    </source>
</evidence>
<feature type="transmembrane region" description="Helical" evidence="12">
    <location>
        <begin position="335"/>
        <end position="352"/>
    </location>
</feature>
<dbReference type="PROSITE" id="PS51103">
    <property type="entry name" value="PTS_EIIC_TYPE_1"/>
    <property type="match status" value="1"/>
</dbReference>
<reference evidence="15 16" key="1">
    <citation type="submission" date="2017-11" db="EMBL/GenBank/DDBJ databases">
        <title>Sphingomonas oleivorans sp. nov., isolated from oil-contaminated soil.</title>
        <authorList>
            <person name="Wang L."/>
            <person name="Chen L."/>
        </authorList>
    </citation>
    <scope>NUCLEOTIDE SEQUENCE [LARGE SCALE GENOMIC DNA]</scope>
    <source>
        <strain evidence="15 16">K101</strain>
    </source>
</reference>
<dbReference type="NCBIfam" id="TIGR01998">
    <property type="entry name" value="PTS-II-BC-nag"/>
    <property type="match status" value="1"/>
</dbReference>
<feature type="transmembrane region" description="Helical" evidence="12">
    <location>
        <begin position="120"/>
        <end position="139"/>
    </location>
</feature>
<keyword evidence="10 12" id="KW-0472">Membrane</keyword>
<evidence type="ECO:0000256" key="10">
    <source>
        <dbReference type="ARBA" id="ARBA00023136"/>
    </source>
</evidence>
<dbReference type="Proteomes" id="UP000241206">
    <property type="component" value="Unassembled WGS sequence"/>
</dbReference>
<dbReference type="InterPro" id="IPR010974">
    <property type="entry name" value="PTS_IIBC_nag"/>
</dbReference>
<dbReference type="GO" id="GO:0090563">
    <property type="term" value="F:protein-phosphocysteine-sugar phosphotransferase activity"/>
    <property type="evidence" value="ECO:0007669"/>
    <property type="project" value="TreeGrafter"/>
</dbReference>
<dbReference type="Pfam" id="PF02378">
    <property type="entry name" value="PTS_EIIC"/>
    <property type="match status" value="1"/>
</dbReference>
<dbReference type="NCBIfam" id="TIGR00826">
    <property type="entry name" value="EIIB_glc"/>
    <property type="match status" value="1"/>
</dbReference>
<feature type="transmembrane region" description="Helical" evidence="12">
    <location>
        <begin position="358"/>
        <end position="378"/>
    </location>
</feature>
<dbReference type="InterPro" id="IPR003352">
    <property type="entry name" value="PTS_EIIC"/>
</dbReference>
<dbReference type="RefSeq" id="WP_107394085.1">
    <property type="nucleotide sequence ID" value="NZ_PHHF01000018.1"/>
</dbReference>
<dbReference type="PROSITE" id="PS01035">
    <property type="entry name" value="PTS_EIIB_TYPE_1_CYS"/>
    <property type="match status" value="1"/>
</dbReference>
<keyword evidence="6" id="KW-0598">Phosphotransferase system</keyword>
<evidence type="ECO:0000256" key="7">
    <source>
        <dbReference type="ARBA" id="ARBA00022692"/>
    </source>
</evidence>
<dbReference type="Pfam" id="PF00367">
    <property type="entry name" value="PTS_EIIB"/>
    <property type="match status" value="1"/>
</dbReference>
<evidence type="ECO:0000259" key="13">
    <source>
        <dbReference type="PROSITE" id="PS51098"/>
    </source>
</evidence>
<dbReference type="GO" id="GO:0019866">
    <property type="term" value="C:organelle inner membrane"/>
    <property type="evidence" value="ECO:0007669"/>
    <property type="project" value="InterPro"/>
</dbReference>
<dbReference type="InterPro" id="IPR036878">
    <property type="entry name" value="Glu_permease_IIB"/>
</dbReference>
<accession>A0A2T4I6P3</accession>
<dbReference type="EMBL" id="PHHF01000018">
    <property type="protein sequence ID" value="PTD26267.1"/>
    <property type="molecule type" value="Genomic_DNA"/>
</dbReference>
<keyword evidence="8" id="KW-0418">Kinase</keyword>
<evidence type="ECO:0000256" key="5">
    <source>
        <dbReference type="ARBA" id="ARBA00022679"/>
    </source>
</evidence>
<dbReference type="InterPro" id="IPR013013">
    <property type="entry name" value="PTS_EIIC_1"/>
</dbReference>
<evidence type="ECO:0000313" key="16">
    <source>
        <dbReference type="Proteomes" id="UP000241206"/>
    </source>
</evidence>
<dbReference type="GO" id="GO:0009401">
    <property type="term" value="P:phosphoenolpyruvate-dependent sugar phosphotransferase system"/>
    <property type="evidence" value="ECO:0007669"/>
    <property type="project" value="UniProtKB-KW"/>
</dbReference>
<feature type="transmembrane region" description="Helical" evidence="12">
    <location>
        <begin position="159"/>
        <end position="179"/>
    </location>
</feature>
<gene>
    <name evidence="15" type="ORF">CV103_04600</name>
</gene>
<dbReference type="InterPro" id="IPR018113">
    <property type="entry name" value="PTrfase_EIIB_Cys"/>
</dbReference>
<evidence type="ECO:0000256" key="9">
    <source>
        <dbReference type="ARBA" id="ARBA00022989"/>
    </source>
</evidence>
<evidence type="ECO:0000259" key="14">
    <source>
        <dbReference type="PROSITE" id="PS51103"/>
    </source>
</evidence>
<dbReference type="Gene3D" id="3.30.1360.60">
    <property type="entry name" value="Glucose permease domain IIB"/>
    <property type="match status" value="2"/>
</dbReference>
<evidence type="ECO:0000256" key="2">
    <source>
        <dbReference type="ARBA" id="ARBA00022448"/>
    </source>
</evidence>
<keyword evidence="3" id="KW-1003">Cell membrane</keyword>
<organism evidence="15 16">
    <name type="scientific">Edaphosphingomonas fennica</name>
    <dbReference type="NCBI Taxonomy" id="114404"/>
    <lineage>
        <taxon>Bacteria</taxon>
        <taxon>Pseudomonadati</taxon>
        <taxon>Pseudomonadota</taxon>
        <taxon>Alphaproteobacteria</taxon>
        <taxon>Sphingomonadales</taxon>
        <taxon>Rhizorhabdaceae</taxon>
        <taxon>Edaphosphingomonas</taxon>
    </lineage>
</organism>
<dbReference type="PANTHER" id="PTHR30009">
    <property type="entry name" value="CYTOCHROME C-TYPE SYNTHESIS PROTEIN AND PTS TRANSMEMBRANE COMPONENT"/>
    <property type="match status" value="1"/>
</dbReference>
<dbReference type="GO" id="GO:0005886">
    <property type="term" value="C:plasma membrane"/>
    <property type="evidence" value="ECO:0007669"/>
    <property type="project" value="UniProtKB-SubCell"/>
</dbReference>
<dbReference type="GO" id="GO:0015764">
    <property type="term" value="P:N-acetylglucosamine transport"/>
    <property type="evidence" value="ECO:0007669"/>
    <property type="project" value="TreeGrafter"/>
</dbReference>
<feature type="transmembrane region" description="Helical" evidence="12">
    <location>
        <begin position="41"/>
        <end position="65"/>
    </location>
</feature>
<name>A0A2T4I6P3_9SPHN</name>
<keyword evidence="2" id="KW-0813">Transport</keyword>